<name>A0A314Z5S9_PRUYE</name>
<keyword evidence="2" id="KW-1185">Reference proteome</keyword>
<proteinExistence type="predicted"/>
<reference evidence="1 2" key="1">
    <citation type="submission" date="2018-02" db="EMBL/GenBank/DDBJ databases">
        <title>Draft genome of wild Prunus yedoensis var. nudiflora.</title>
        <authorList>
            <person name="Baek S."/>
            <person name="Kim J.-H."/>
            <person name="Choi K."/>
            <person name="Kim G.-B."/>
            <person name="Cho A."/>
            <person name="Jang H."/>
            <person name="Shin C.-H."/>
            <person name="Yu H.-J."/>
            <person name="Mun J.-H."/>
        </authorList>
    </citation>
    <scope>NUCLEOTIDE SEQUENCE [LARGE SCALE GENOMIC DNA]</scope>
    <source>
        <strain evidence="2">cv. Jeju island</strain>
        <tissue evidence="1">Leaf</tissue>
    </source>
</reference>
<sequence length="131" mass="15087">MVHIITIGRADQRAPRGHKRLDRPFTNLTRLTTPGVNKRPPSRACQEISCEPVFGHSYTDPTTEMSYDQRQRPAKKIVAAFCSNLARKEIFIFSPSQWWDWRAIMGAYHHVGYREDSRSSLLHEASKEDSS</sequence>
<dbReference type="Proteomes" id="UP000250321">
    <property type="component" value="Unassembled WGS sequence"/>
</dbReference>
<organism evidence="1 2">
    <name type="scientific">Prunus yedoensis var. nudiflora</name>
    <dbReference type="NCBI Taxonomy" id="2094558"/>
    <lineage>
        <taxon>Eukaryota</taxon>
        <taxon>Viridiplantae</taxon>
        <taxon>Streptophyta</taxon>
        <taxon>Embryophyta</taxon>
        <taxon>Tracheophyta</taxon>
        <taxon>Spermatophyta</taxon>
        <taxon>Magnoliopsida</taxon>
        <taxon>eudicotyledons</taxon>
        <taxon>Gunneridae</taxon>
        <taxon>Pentapetalae</taxon>
        <taxon>rosids</taxon>
        <taxon>fabids</taxon>
        <taxon>Rosales</taxon>
        <taxon>Rosaceae</taxon>
        <taxon>Amygdaloideae</taxon>
        <taxon>Amygdaleae</taxon>
        <taxon>Prunus</taxon>
    </lineage>
</organism>
<gene>
    <name evidence="1" type="ORF">Pyn_00242</name>
</gene>
<accession>A0A314Z5S9</accession>
<evidence type="ECO:0000313" key="1">
    <source>
        <dbReference type="EMBL" id="PQQ12201.1"/>
    </source>
</evidence>
<evidence type="ECO:0000313" key="2">
    <source>
        <dbReference type="Proteomes" id="UP000250321"/>
    </source>
</evidence>
<dbReference type="EMBL" id="PJQY01000368">
    <property type="protein sequence ID" value="PQQ12201.1"/>
    <property type="molecule type" value="Genomic_DNA"/>
</dbReference>
<dbReference type="AlphaFoldDB" id="A0A314Z5S9"/>
<comment type="caution">
    <text evidence="1">The sequence shown here is derived from an EMBL/GenBank/DDBJ whole genome shotgun (WGS) entry which is preliminary data.</text>
</comment>
<protein>
    <submittedName>
        <fullName evidence="1">Uncharacterized protein</fullName>
    </submittedName>
</protein>